<reference evidence="2" key="1">
    <citation type="journal article" date="2022" name="Mol. Ecol. Resour.">
        <title>The genomes of chicory, endive, great burdock and yacon provide insights into Asteraceae palaeo-polyploidization history and plant inulin production.</title>
        <authorList>
            <person name="Fan W."/>
            <person name="Wang S."/>
            <person name="Wang H."/>
            <person name="Wang A."/>
            <person name="Jiang F."/>
            <person name="Liu H."/>
            <person name="Zhao H."/>
            <person name="Xu D."/>
            <person name="Zhang Y."/>
        </authorList>
    </citation>
    <scope>NUCLEOTIDE SEQUENCE [LARGE SCALE GENOMIC DNA]</scope>
    <source>
        <strain evidence="2">cv. Punajuju</strain>
    </source>
</reference>
<proteinExistence type="predicted"/>
<accession>A0ACB9BLE5</accession>
<sequence length="69" mass="7551">MINQELVALLSPFFFREALQKLGFYCGEEDDEFSSFSTGTEIAVKTWQASIGVPETGMVTADLSKPATV</sequence>
<dbReference type="Proteomes" id="UP001055811">
    <property type="component" value="Linkage Group LG06"/>
</dbReference>
<evidence type="ECO:0000313" key="1">
    <source>
        <dbReference type="EMBL" id="KAI3722831.1"/>
    </source>
</evidence>
<comment type="caution">
    <text evidence="1">The sequence shown here is derived from an EMBL/GenBank/DDBJ whole genome shotgun (WGS) entry which is preliminary data.</text>
</comment>
<name>A0ACB9BLE5_CICIN</name>
<reference evidence="1 2" key="2">
    <citation type="journal article" date="2022" name="Mol. Ecol. Resour.">
        <title>The genomes of chicory, endive, great burdock and yacon provide insights into Asteraceae paleo-polyploidization history and plant inulin production.</title>
        <authorList>
            <person name="Fan W."/>
            <person name="Wang S."/>
            <person name="Wang H."/>
            <person name="Wang A."/>
            <person name="Jiang F."/>
            <person name="Liu H."/>
            <person name="Zhao H."/>
            <person name="Xu D."/>
            <person name="Zhang Y."/>
        </authorList>
    </citation>
    <scope>NUCLEOTIDE SEQUENCE [LARGE SCALE GENOMIC DNA]</scope>
    <source>
        <strain evidence="2">cv. Punajuju</strain>
        <tissue evidence="1">Leaves</tissue>
    </source>
</reference>
<protein>
    <submittedName>
        <fullName evidence="1">Uncharacterized protein</fullName>
    </submittedName>
</protein>
<organism evidence="1 2">
    <name type="scientific">Cichorium intybus</name>
    <name type="common">Chicory</name>
    <dbReference type="NCBI Taxonomy" id="13427"/>
    <lineage>
        <taxon>Eukaryota</taxon>
        <taxon>Viridiplantae</taxon>
        <taxon>Streptophyta</taxon>
        <taxon>Embryophyta</taxon>
        <taxon>Tracheophyta</taxon>
        <taxon>Spermatophyta</taxon>
        <taxon>Magnoliopsida</taxon>
        <taxon>eudicotyledons</taxon>
        <taxon>Gunneridae</taxon>
        <taxon>Pentapetalae</taxon>
        <taxon>asterids</taxon>
        <taxon>campanulids</taxon>
        <taxon>Asterales</taxon>
        <taxon>Asteraceae</taxon>
        <taxon>Cichorioideae</taxon>
        <taxon>Cichorieae</taxon>
        <taxon>Cichoriinae</taxon>
        <taxon>Cichorium</taxon>
    </lineage>
</organism>
<evidence type="ECO:0000313" key="2">
    <source>
        <dbReference type="Proteomes" id="UP001055811"/>
    </source>
</evidence>
<gene>
    <name evidence="1" type="ORF">L2E82_33949</name>
</gene>
<keyword evidence="2" id="KW-1185">Reference proteome</keyword>
<dbReference type="EMBL" id="CM042014">
    <property type="protein sequence ID" value="KAI3722831.1"/>
    <property type="molecule type" value="Genomic_DNA"/>
</dbReference>